<dbReference type="InterPro" id="IPR051917">
    <property type="entry name" value="Transposase-Integrase"/>
</dbReference>
<reference evidence="2 3" key="1">
    <citation type="submission" date="2023-04" db="EMBL/GenBank/DDBJ databases">
        <title>Halomonas strains isolated from rhizosphere soil.</title>
        <authorList>
            <person name="Xu L."/>
            <person name="Sun J.-Q."/>
        </authorList>
    </citation>
    <scope>NUCLEOTIDE SEQUENCE [LARGE SCALE GENOMIC DNA]</scope>
    <source>
        <strain evidence="2 3">LN1S58</strain>
    </source>
</reference>
<feature type="domain" description="Transposase IS30-like HTH" evidence="1">
    <location>
        <begin position="2"/>
        <end position="40"/>
    </location>
</feature>
<dbReference type="RefSeq" id="WP_282720788.1">
    <property type="nucleotide sequence ID" value="NZ_JASCQO010000027.1"/>
</dbReference>
<dbReference type="PANTHER" id="PTHR10948">
    <property type="entry name" value="TRANSPOSASE"/>
    <property type="match status" value="1"/>
</dbReference>
<dbReference type="Pfam" id="PF13936">
    <property type="entry name" value="HTH_38"/>
    <property type="match status" value="1"/>
</dbReference>
<accession>A0ABT6VJ26</accession>
<dbReference type="InterPro" id="IPR025246">
    <property type="entry name" value="IS30-like_HTH"/>
</dbReference>
<evidence type="ECO:0000313" key="3">
    <source>
        <dbReference type="Proteomes" id="UP001244242"/>
    </source>
</evidence>
<organism evidence="2 3">
    <name type="scientific">Halomonas kalidii</name>
    <dbReference type="NCBI Taxonomy" id="3043293"/>
    <lineage>
        <taxon>Bacteria</taxon>
        <taxon>Pseudomonadati</taxon>
        <taxon>Pseudomonadota</taxon>
        <taxon>Gammaproteobacteria</taxon>
        <taxon>Oceanospirillales</taxon>
        <taxon>Halomonadaceae</taxon>
        <taxon>Halomonas</taxon>
    </lineage>
</organism>
<name>A0ABT6VJ26_9GAMM</name>
<dbReference type="InterPro" id="IPR036388">
    <property type="entry name" value="WH-like_DNA-bd_sf"/>
</dbReference>
<sequence>MTQTQRYLIHAHRGVGMSQRQISRELGIHNSTVSRELRRNVAAGGYDLEQAQALSDDRRRTAWKWTNRLPSMISAVVDRLRDDWSP</sequence>
<dbReference type="Proteomes" id="UP001244242">
    <property type="component" value="Unassembled WGS sequence"/>
</dbReference>
<dbReference type="SUPFAM" id="SSF46689">
    <property type="entry name" value="Homeodomain-like"/>
    <property type="match status" value="1"/>
</dbReference>
<dbReference type="EMBL" id="JASCQO010000027">
    <property type="protein sequence ID" value="MDI5933257.1"/>
    <property type="molecule type" value="Genomic_DNA"/>
</dbReference>
<gene>
    <name evidence="2" type="ORF">QLQ84_05580</name>
</gene>
<dbReference type="PANTHER" id="PTHR10948:SF23">
    <property type="entry name" value="TRANSPOSASE INSI FOR INSERTION SEQUENCE ELEMENT IS30A-RELATED"/>
    <property type="match status" value="1"/>
</dbReference>
<protein>
    <submittedName>
        <fullName evidence="2">Helix-turn-helix domain-containing protein</fullName>
    </submittedName>
</protein>
<comment type="caution">
    <text evidence="2">The sequence shown here is derived from an EMBL/GenBank/DDBJ whole genome shotgun (WGS) entry which is preliminary data.</text>
</comment>
<proteinExistence type="predicted"/>
<dbReference type="Gene3D" id="1.10.10.10">
    <property type="entry name" value="Winged helix-like DNA-binding domain superfamily/Winged helix DNA-binding domain"/>
    <property type="match status" value="1"/>
</dbReference>
<keyword evidence="3" id="KW-1185">Reference proteome</keyword>
<evidence type="ECO:0000313" key="2">
    <source>
        <dbReference type="EMBL" id="MDI5933257.1"/>
    </source>
</evidence>
<dbReference type="InterPro" id="IPR009057">
    <property type="entry name" value="Homeodomain-like_sf"/>
</dbReference>
<evidence type="ECO:0000259" key="1">
    <source>
        <dbReference type="Pfam" id="PF13936"/>
    </source>
</evidence>